<reference evidence="1" key="2">
    <citation type="journal article" date="2015" name="Fish Shellfish Immunol.">
        <title>Early steps in the European eel (Anguilla anguilla)-Vibrio vulnificus interaction in the gills: Role of the RtxA13 toxin.</title>
        <authorList>
            <person name="Callol A."/>
            <person name="Pajuelo D."/>
            <person name="Ebbesson L."/>
            <person name="Teles M."/>
            <person name="MacKenzie S."/>
            <person name="Amaro C."/>
        </authorList>
    </citation>
    <scope>NUCLEOTIDE SEQUENCE</scope>
</reference>
<proteinExistence type="predicted"/>
<accession>A0A0E9WYG8</accession>
<name>A0A0E9WYG8_ANGAN</name>
<protein>
    <submittedName>
        <fullName evidence="1">Uncharacterized protein</fullName>
    </submittedName>
</protein>
<dbReference type="AlphaFoldDB" id="A0A0E9WYG8"/>
<organism evidence="1">
    <name type="scientific">Anguilla anguilla</name>
    <name type="common">European freshwater eel</name>
    <name type="synonym">Muraena anguilla</name>
    <dbReference type="NCBI Taxonomy" id="7936"/>
    <lineage>
        <taxon>Eukaryota</taxon>
        <taxon>Metazoa</taxon>
        <taxon>Chordata</taxon>
        <taxon>Craniata</taxon>
        <taxon>Vertebrata</taxon>
        <taxon>Euteleostomi</taxon>
        <taxon>Actinopterygii</taxon>
        <taxon>Neopterygii</taxon>
        <taxon>Teleostei</taxon>
        <taxon>Anguilliformes</taxon>
        <taxon>Anguillidae</taxon>
        <taxon>Anguilla</taxon>
    </lineage>
</organism>
<sequence>MHKVPFRKEWRKGPFLSNESLHTVTLLSICTEGGGPILSLHLLHKGKVSLQDQALLNLMHNKFRTG</sequence>
<reference evidence="1" key="1">
    <citation type="submission" date="2014-11" db="EMBL/GenBank/DDBJ databases">
        <authorList>
            <person name="Amaro Gonzalez C."/>
        </authorList>
    </citation>
    <scope>NUCLEOTIDE SEQUENCE</scope>
</reference>
<evidence type="ECO:0000313" key="1">
    <source>
        <dbReference type="EMBL" id="JAH95384.1"/>
    </source>
</evidence>
<dbReference type="EMBL" id="GBXM01013193">
    <property type="protein sequence ID" value="JAH95384.1"/>
    <property type="molecule type" value="Transcribed_RNA"/>
</dbReference>